<keyword evidence="1" id="KW-0175">Coiled coil</keyword>
<dbReference type="EMBL" id="NUFN01000007">
    <property type="protein sequence ID" value="PGH85773.1"/>
    <property type="molecule type" value="Genomic_DNA"/>
</dbReference>
<dbReference type="Proteomes" id="UP000222944">
    <property type="component" value="Unassembled WGS sequence"/>
</dbReference>
<protein>
    <submittedName>
        <fullName evidence="2">Uncharacterized protein</fullName>
    </submittedName>
</protein>
<comment type="caution">
    <text evidence="2">The sequence shown here is derived from an EMBL/GenBank/DDBJ whole genome shotgun (WGS) entry which is preliminary data.</text>
</comment>
<evidence type="ECO:0000313" key="2">
    <source>
        <dbReference type="EMBL" id="PGH85773.1"/>
    </source>
</evidence>
<dbReference type="AlphaFoldDB" id="A0A9X7GKA5"/>
<gene>
    <name evidence="2" type="ORF">CN899_08000</name>
</gene>
<evidence type="ECO:0000256" key="1">
    <source>
        <dbReference type="SAM" id="Coils"/>
    </source>
</evidence>
<accession>A0A9X7GKA5</accession>
<reference evidence="2 3" key="1">
    <citation type="submission" date="2017-09" db="EMBL/GenBank/DDBJ databases">
        <title>Large-scale bioinformatics analysis of Bacillus genomes uncovers conserved roles of natural products in bacterial physiology.</title>
        <authorList>
            <consortium name="Agbiome Team Llc"/>
            <person name="Bleich R.M."/>
            <person name="Grubbs K.J."/>
            <person name="Santa Maria K.C."/>
            <person name="Allen S.E."/>
            <person name="Farag S."/>
            <person name="Shank E.A."/>
            <person name="Bowers A."/>
        </authorList>
    </citation>
    <scope>NUCLEOTIDE SEQUENCE [LARGE SCALE GENOMIC DNA]</scope>
    <source>
        <strain evidence="2 3">AFS058004</strain>
    </source>
</reference>
<evidence type="ECO:0000313" key="3">
    <source>
        <dbReference type="Proteomes" id="UP000222944"/>
    </source>
</evidence>
<organism evidence="2 3">
    <name type="scientific">Bacillus thuringiensis</name>
    <dbReference type="NCBI Taxonomy" id="1428"/>
    <lineage>
        <taxon>Bacteria</taxon>
        <taxon>Bacillati</taxon>
        <taxon>Bacillota</taxon>
        <taxon>Bacilli</taxon>
        <taxon>Bacillales</taxon>
        <taxon>Bacillaceae</taxon>
        <taxon>Bacillus</taxon>
        <taxon>Bacillus cereus group</taxon>
    </lineage>
</organism>
<feature type="coiled-coil region" evidence="1">
    <location>
        <begin position="50"/>
        <end position="77"/>
    </location>
</feature>
<sequence>MPKVQRKNRQLTVSEEAVPSYLKNGYDLIDEKGKVIENATGGKIISLVQHNEVVAENEKLIKENEKLKKEIAQLKKAEK</sequence>
<name>A0A9X7GKA5_BACTU</name>
<dbReference type="RefSeq" id="WP_098866521.1">
    <property type="nucleotide sequence ID" value="NZ_NUFN01000007.1"/>
</dbReference>
<proteinExistence type="predicted"/>